<evidence type="ECO:0000313" key="3">
    <source>
        <dbReference type="EMBL" id="GAG74397.1"/>
    </source>
</evidence>
<feature type="region of interest" description="Disordered" evidence="1">
    <location>
        <begin position="1"/>
        <end position="20"/>
    </location>
</feature>
<evidence type="ECO:0000259" key="2">
    <source>
        <dbReference type="Pfam" id="PF18135"/>
    </source>
</evidence>
<gene>
    <name evidence="3" type="ORF">S01H4_03021</name>
</gene>
<accession>X1AYZ0</accession>
<name>X1AYZ0_9ZZZZ</name>
<protein>
    <recommendedName>
        <fullName evidence="2">Type ISP restriction-modification enzyme LLaBIII C-terminal specificity domain-containing protein</fullName>
    </recommendedName>
</protein>
<reference evidence="3" key="1">
    <citation type="journal article" date="2014" name="Front. Microbiol.">
        <title>High frequency of phylogenetically diverse reductive dehalogenase-homologous genes in deep subseafloor sedimentary metagenomes.</title>
        <authorList>
            <person name="Kawai M."/>
            <person name="Futagami T."/>
            <person name="Toyoda A."/>
            <person name="Takaki Y."/>
            <person name="Nishi S."/>
            <person name="Hori S."/>
            <person name="Arai W."/>
            <person name="Tsubouchi T."/>
            <person name="Morono Y."/>
            <person name="Uchiyama I."/>
            <person name="Ito T."/>
            <person name="Fujiyama A."/>
            <person name="Inagaki F."/>
            <person name="Takami H."/>
        </authorList>
    </citation>
    <scope>NUCLEOTIDE SEQUENCE</scope>
    <source>
        <strain evidence="3">Expedition CK06-06</strain>
    </source>
</reference>
<sequence length="151" mass="17700">MLLNTQNQLLPSPKPEHKTSNIKPEVIDLISSSYKNPVSPEGIFCCILYAVLYSNIYRQKYLEFLKINFPKIPFTKEYKLFKKFSKLGQQLVNTHLLKSHLIKNTSSRLEGQNGGVRKITYDKKRSQVYINKKQFFTNVEPEIWNYFIGGY</sequence>
<dbReference type="InterPro" id="IPR041635">
    <property type="entry name" value="Type_ISP_LLaBIII_C"/>
</dbReference>
<dbReference type="EMBL" id="BART01000704">
    <property type="protein sequence ID" value="GAG74397.1"/>
    <property type="molecule type" value="Genomic_DNA"/>
</dbReference>
<feature type="compositionally biased region" description="Polar residues" evidence="1">
    <location>
        <begin position="1"/>
        <end position="10"/>
    </location>
</feature>
<dbReference type="Pfam" id="PF18135">
    <property type="entry name" value="Type_ISP_C"/>
    <property type="match status" value="1"/>
</dbReference>
<comment type="caution">
    <text evidence="3">The sequence shown here is derived from an EMBL/GenBank/DDBJ whole genome shotgun (WGS) entry which is preliminary data.</text>
</comment>
<dbReference type="AlphaFoldDB" id="X1AYZ0"/>
<proteinExistence type="predicted"/>
<organism evidence="3">
    <name type="scientific">marine sediment metagenome</name>
    <dbReference type="NCBI Taxonomy" id="412755"/>
    <lineage>
        <taxon>unclassified sequences</taxon>
        <taxon>metagenomes</taxon>
        <taxon>ecological metagenomes</taxon>
    </lineage>
</organism>
<evidence type="ECO:0000256" key="1">
    <source>
        <dbReference type="SAM" id="MobiDB-lite"/>
    </source>
</evidence>
<feature type="domain" description="Type ISP restriction-modification enzyme LLaBIII C-terminal specificity" evidence="2">
    <location>
        <begin position="12"/>
        <end position="151"/>
    </location>
</feature>